<name>A0A1Q9EPX7_SYMMI</name>
<dbReference type="EMBL" id="LSRX01000095">
    <property type="protein sequence ID" value="OLQ09495.1"/>
    <property type="molecule type" value="Genomic_DNA"/>
</dbReference>
<accession>A0A1Q9EPX7</accession>
<protein>
    <submittedName>
        <fullName evidence="1">Uncharacterized protein</fullName>
    </submittedName>
</protein>
<gene>
    <name evidence="1" type="ORF">AK812_SmicGene6900</name>
</gene>
<comment type="caution">
    <text evidence="1">The sequence shown here is derived from an EMBL/GenBank/DDBJ whole genome shotgun (WGS) entry which is preliminary data.</text>
</comment>
<evidence type="ECO:0000313" key="1">
    <source>
        <dbReference type="EMBL" id="OLQ09495.1"/>
    </source>
</evidence>
<dbReference type="OrthoDB" id="441488at2759"/>
<proteinExistence type="predicted"/>
<dbReference type="AlphaFoldDB" id="A0A1Q9EPX7"/>
<keyword evidence="2" id="KW-1185">Reference proteome</keyword>
<evidence type="ECO:0000313" key="2">
    <source>
        <dbReference type="Proteomes" id="UP000186817"/>
    </source>
</evidence>
<organism evidence="1 2">
    <name type="scientific">Symbiodinium microadriaticum</name>
    <name type="common">Dinoflagellate</name>
    <name type="synonym">Zooxanthella microadriatica</name>
    <dbReference type="NCBI Taxonomy" id="2951"/>
    <lineage>
        <taxon>Eukaryota</taxon>
        <taxon>Sar</taxon>
        <taxon>Alveolata</taxon>
        <taxon>Dinophyceae</taxon>
        <taxon>Suessiales</taxon>
        <taxon>Symbiodiniaceae</taxon>
        <taxon>Symbiodinium</taxon>
    </lineage>
</organism>
<sequence>MEPQQQATCESAIQLGDLTINAKGGKYVPLRRNGGPPVWQSAEWQKIIWHPAAFNDPTAKRVGLCLEPDEASTAQLQEIEQHLVRALTALSLSEPKVFGKFLTETDVKDRFQSCLKTSPRGGSYLKLKLDWGRVRIWGPNQEELAEPGDLAGRECKVR</sequence>
<dbReference type="Proteomes" id="UP000186817">
    <property type="component" value="Unassembled WGS sequence"/>
</dbReference>
<reference evidence="1 2" key="1">
    <citation type="submission" date="2016-02" db="EMBL/GenBank/DDBJ databases">
        <title>Genome analysis of coral dinoflagellate symbionts highlights evolutionary adaptations to a symbiotic lifestyle.</title>
        <authorList>
            <person name="Aranda M."/>
            <person name="Li Y."/>
            <person name="Liew Y.J."/>
            <person name="Baumgarten S."/>
            <person name="Simakov O."/>
            <person name="Wilson M."/>
            <person name="Piel J."/>
            <person name="Ashoor H."/>
            <person name="Bougouffa S."/>
            <person name="Bajic V.B."/>
            <person name="Ryu T."/>
            <person name="Ravasi T."/>
            <person name="Bayer T."/>
            <person name="Micklem G."/>
            <person name="Kim H."/>
            <person name="Bhak J."/>
            <person name="Lajeunesse T.C."/>
            <person name="Voolstra C.R."/>
        </authorList>
    </citation>
    <scope>NUCLEOTIDE SEQUENCE [LARGE SCALE GENOMIC DNA]</scope>
    <source>
        <strain evidence="1 2">CCMP2467</strain>
    </source>
</reference>